<evidence type="ECO:0000256" key="1">
    <source>
        <dbReference type="SAM" id="MobiDB-lite"/>
    </source>
</evidence>
<protein>
    <recommendedName>
        <fullName evidence="4">IrrE N-terminal-like domain-containing protein</fullName>
    </recommendedName>
</protein>
<proteinExistence type="predicted"/>
<evidence type="ECO:0008006" key="4">
    <source>
        <dbReference type="Google" id="ProtNLM"/>
    </source>
</evidence>
<evidence type="ECO:0000313" key="3">
    <source>
        <dbReference type="Proteomes" id="UP001607069"/>
    </source>
</evidence>
<dbReference type="Proteomes" id="UP001607069">
    <property type="component" value="Unassembled WGS sequence"/>
</dbReference>
<dbReference type="RefSeq" id="WP_279948818.1">
    <property type="nucleotide sequence ID" value="NZ_BAABEN010000017.1"/>
</dbReference>
<reference evidence="2 3" key="1">
    <citation type="submission" date="2024-10" db="EMBL/GenBank/DDBJ databases">
        <authorList>
            <person name="Cho J.-C."/>
        </authorList>
    </citation>
    <scope>NUCLEOTIDE SEQUENCE [LARGE SCALE GENOMIC DNA]</scope>
    <source>
        <strain evidence="2 3">KCTC29696</strain>
    </source>
</reference>
<gene>
    <name evidence="2" type="ORF">ACG5V6_25860</name>
</gene>
<sequence>MKERELRRRCRRLLNELGIRPPLDVAELCRRVELRRGRPLRLVPHPIPVPGPFGLWIGAPAADYIVYQRQTSGAHQRHIILHELGHMLAGHRGGRPDRHGEELLNALRRGTEHLAPGEIPDLDLGPGPVRRALRRAAYDSAQEREAETVATIILEWASVLDPVAPRPSAGAAADHIGAALGDGGDGGDGDGGAVPPERLAPRLREALRAHAEGRPASTRAVPVAVPVEGGLDADVERLPALSRALREVERGGRGTG</sequence>
<dbReference type="EMBL" id="JBIHMK010000152">
    <property type="protein sequence ID" value="MFH0251628.1"/>
    <property type="molecule type" value="Genomic_DNA"/>
</dbReference>
<name>A0ABW7I0T8_9ACTN</name>
<organism evidence="2 3">
    <name type="scientific">Streptomyces chitinivorans</name>
    <dbReference type="NCBI Taxonomy" id="1257027"/>
    <lineage>
        <taxon>Bacteria</taxon>
        <taxon>Bacillati</taxon>
        <taxon>Actinomycetota</taxon>
        <taxon>Actinomycetes</taxon>
        <taxon>Kitasatosporales</taxon>
        <taxon>Streptomycetaceae</taxon>
        <taxon>Streptomyces</taxon>
    </lineage>
</organism>
<keyword evidence="3" id="KW-1185">Reference proteome</keyword>
<feature type="compositionally biased region" description="Gly residues" evidence="1">
    <location>
        <begin position="180"/>
        <end position="192"/>
    </location>
</feature>
<evidence type="ECO:0000313" key="2">
    <source>
        <dbReference type="EMBL" id="MFH0251628.1"/>
    </source>
</evidence>
<feature type="region of interest" description="Disordered" evidence="1">
    <location>
        <begin position="175"/>
        <end position="197"/>
    </location>
</feature>
<comment type="caution">
    <text evidence="2">The sequence shown here is derived from an EMBL/GenBank/DDBJ whole genome shotgun (WGS) entry which is preliminary data.</text>
</comment>
<accession>A0ABW7I0T8</accession>